<evidence type="ECO:0000259" key="2">
    <source>
        <dbReference type="Pfam" id="PF26640"/>
    </source>
</evidence>
<organism evidence="3 4">
    <name type="scientific">Pycnoporus cinnabarinus</name>
    <name type="common">Cinnabar-red polypore</name>
    <name type="synonym">Trametes cinnabarina</name>
    <dbReference type="NCBI Taxonomy" id="5643"/>
    <lineage>
        <taxon>Eukaryota</taxon>
        <taxon>Fungi</taxon>
        <taxon>Dikarya</taxon>
        <taxon>Basidiomycota</taxon>
        <taxon>Agaricomycotina</taxon>
        <taxon>Agaricomycetes</taxon>
        <taxon>Polyporales</taxon>
        <taxon>Polyporaceae</taxon>
        <taxon>Trametes</taxon>
    </lineage>
</organism>
<feature type="domain" description="DUF8212" evidence="2">
    <location>
        <begin position="222"/>
        <end position="242"/>
    </location>
</feature>
<dbReference type="STRING" id="5643.A0A060SMK2"/>
<dbReference type="Pfam" id="PF06985">
    <property type="entry name" value="HET"/>
    <property type="match status" value="1"/>
</dbReference>
<sequence length="242" mass="27777">MRLLHTTTGRFHIFDDPWTVRYAILSHVWARENDRFFPEPTLQDVVRIQAEYDADPPETRASIISRLPEKVRRFCETAAAYGFDYAWADPICIDKTSSSELSEAINSMFDWYRTAPAHSAGVGGSTFRRGWTLQELLAPVNLCFFSEWNVIGSKHMFAPLVEQITRIPQDILTLRKPLGTANVACRMSWAVRRETTREEDEAYSLMGIFGVKIPTTYGEDRYAFIRLQEQILKAVPDQSLFA</sequence>
<dbReference type="EMBL" id="CCBP010000270">
    <property type="protein sequence ID" value="CDO75401.1"/>
    <property type="molecule type" value="Genomic_DNA"/>
</dbReference>
<proteinExistence type="predicted"/>
<dbReference type="OrthoDB" id="2753634at2759"/>
<reference evidence="3" key="1">
    <citation type="submission" date="2014-01" db="EMBL/GenBank/DDBJ databases">
        <title>The genome of the white-rot fungus Pycnoporus cinnabarinus: a basidiomycete model with a versatile arsenal for lignocellulosic biomass breakdown.</title>
        <authorList>
            <person name="Levasseur A."/>
            <person name="Lomascolo A."/>
            <person name="Ruiz-Duenas F.J."/>
            <person name="Uzan E."/>
            <person name="Piumi F."/>
            <person name="Kues U."/>
            <person name="Ram A.F.J."/>
            <person name="Murat C."/>
            <person name="Haon M."/>
            <person name="Benoit I."/>
            <person name="Arfi Y."/>
            <person name="Chevret D."/>
            <person name="Drula E."/>
            <person name="Kwon M.J."/>
            <person name="Gouret P."/>
            <person name="Lesage-Meessen L."/>
            <person name="Lombard V."/>
            <person name="Mariette J."/>
            <person name="Noirot C."/>
            <person name="Park J."/>
            <person name="Patyshakuliyeva A."/>
            <person name="Wieneger R.A.B."/>
            <person name="Wosten H.A.B."/>
            <person name="Martin F."/>
            <person name="Coutinho P.M."/>
            <person name="de Vries R."/>
            <person name="Martinez A.T."/>
            <person name="Klopp C."/>
            <person name="Pontarotti P."/>
            <person name="Henrissat B."/>
            <person name="Record E."/>
        </authorList>
    </citation>
    <scope>NUCLEOTIDE SEQUENCE [LARGE SCALE GENOMIC DNA]</scope>
    <source>
        <strain evidence="3">BRFM137</strain>
    </source>
</reference>
<evidence type="ECO:0000313" key="4">
    <source>
        <dbReference type="Proteomes" id="UP000029665"/>
    </source>
</evidence>
<dbReference type="HOGENOM" id="CLU_000288_138_0_1"/>
<dbReference type="OMA" id="WAVRRET"/>
<dbReference type="Pfam" id="PF26640">
    <property type="entry name" value="DUF8212"/>
    <property type="match status" value="1"/>
</dbReference>
<protein>
    <submittedName>
        <fullName evidence="3">Uncharacterized protein</fullName>
    </submittedName>
</protein>
<dbReference type="InterPro" id="IPR010730">
    <property type="entry name" value="HET"/>
</dbReference>
<dbReference type="PANTHER" id="PTHR10622:SF10">
    <property type="entry name" value="HET DOMAIN-CONTAINING PROTEIN"/>
    <property type="match status" value="1"/>
</dbReference>
<comment type="caution">
    <text evidence="3">The sequence shown here is derived from an EMBL/GenBank/DDBJ whole genome shotgun (WGS) entry which is preliminary data.</text>
</comment>
<dbReference type="PANTHER" id="PTHR10622">
    <property type="entry name" value="HET DOMAIN-CONTAINING PROTEIN"/>
    <property type="match status" value="1"/>
</dbReference>
<feature type="domain" description="Heterokaryon incompatibility" evidence="1">
    <location>
        <begin position="22"/>
        <end position="118"/>
    </location>
</feature>
<gene>
    <name evidence="3" type="ORF">BN946_scf184855.g4</name>
</gene>
<dbReference type="Proteomes" id="UP000029665">
    <property type="component" value="Unassembled WGS sequence"/>
</dbReference>
<evidence type="ECO:0000259" key="1">
    <source>
        <dbReference type="Pfam" id="PF06985"/>
    </source>
</evidence>
<evidence type="ECO:0000313" key="3">
    <source>
        <dbReference type="EMBL" id="CDO75401.1"/>
    </source>
</evidence>
<dbReference type="AlphaFoldDB" id="A0A060SMK2"/>
<keyword evidence="4" id="KW-1185">Reference proteome</keyword>
<name>A0A060SMK2_PYCCI</name>
<accession>A0A060SMK2</accession>
<dbReference type="InterPro" id="IPR058525">
    <property type="entry name" value="DUF8212"/>
</dbReference>